<dbReference type="GO" id="GO:0043682">
    <property type="term" value="F:P-type divalent copper transporter activity"/>
    <property type="evidence" value="ECO:0007669"/>
    <property type="project" value="TreeGrafter"/>
</dbReference>
<keyword evidence="6" id="KW-0813">Transport</keyword>
<organism evidence="14 15">
    <name type="scientific">Candidatus Scatomorpha merdipullorum</name>
    <dbReference type="NCBI Taxonomy" id="2840927"/>
    <lineage>
        <taxon>Bacteria</taxon>
        <taxon>Bacillati</taxon>
        <taxon>Bacillota</taxon>
        <taxon>Clostridia</taxon>
        <taxon>Eubacteriales</taxon>
        <taxon>Candidatus Scatomorpha</taxon>
    </lineage>
</organism>
<dbReference type="InterPro" id="IPR059000">
    <property type="entry name" value="ATPase_P-type_domA"/>
</dbReference>
<evidence type="ECO:0000256" key="11">
    <source>
        <dbReference type="ARBA" id="ARBA00049289"/>
    </source>
</evidence>
<feature type="transmembrane region" description="Helical" evidence="12">
    <location>
        <begin position="134"/>
        <end position="152"/>
    </location>
</feature>
<dbReference type="InterPro" id="IPR036163">
    <property type="entry name" value="HMA_dom_sf"/>
</dbReference>
<feature type="transmembrane region" description="Helical" evidence="12">
    <location>
        <begin position="173"/>
        <end position="192"/>
    </location>
</feature>
<dbReference type="NCBIfam" id="TIGR01494">
    <property type="entry name" value="ATPase_P-type"/>
    <property type="match status" value="1"/>
</dbReference>
<feature type="transmembrane region" description="Helical" evidence="12">
    <location>
        <begin position="356"/>
        <end position="378"/>
    </location>
</feature>
<dbReference type="PANTHER" id="PTHR43520">
    <property type="entry name" value="ATP7, ISOFORM B"/>
    <property type="match status" value="1"/>
</dbReference>
<evidence type="ECO:0000256" key="10">
    <source>
        <dbReference type="ARBA" id="ARBA00023136"/>
    </source>
</evidence>
<dbReference type="GO" id="GO:0005507">
    <property type="term" value="F:copper ion binding"/>
    <property type="evidence" value="ECO:0007669"/>
    <property type="project" value="TreeGrafter"/>
</dbReference>
<feature type="non-terminal residue" evidence="14">
    <location>
        <position position="394"/>
    </location>
</feature>
<comment type="caution">
    <text evidence="14">The sequence shown here is derived from an EMBL/GenBank/DDBJ whole genome shotgun (WGS) entry which is preliminary data.</text>
</comment>
<keyword evidence="6" id="KW-0187">Copper transport</keyword>
<evidence type="ECO:0000256" key="5">
    <source>
        <dbReference type="ARBA" id="ARBA00022723"/>
    </source>
</evidence>
<dbReference type="GO" id="GO:0140581">
    <property type="term" value="F:P-type monovalent copper transporter activity"/>
    <property type="evidence" value="ECO:0007669"/>
    <property type="project" value="UniProtKB-EC"/>
</dbReference>
<keyword evidence="10 12" id="KW-0472">Membrane</keyword>
<dbReference type="CDD" id="cd00371">
    <property type="entry name" value="HMA"/>
    <property type="match status" value="1"/>
</dbReference>
<comment type="catalytic activity">
    <reaction evidence="11">
        <text>Cu(+)(in) + ATP + H2O = Cu(+)(out) + ADP + phosphate + H(+)</text>
        <dbReference type="Rhea" id="RHEA:25792"/>
        <dbReference type="ChEBI" id="CHEBI:15377"/>
        <dbReference type="ChEBI" id="CHEBI:15378"/>
        <dbReference type="ChEBI" id="CHEBI:30616"/>
        <dbReference type="ChEBI" id="CHEBI:43474"/>
        <dbReference type="ChEBI" id="CHEBI:49552"/>
        <dbReference type="ChEBI" id="CHEBI:456216"/>
        <dbReference type="EC" id="7.2.2.8"/>
    </reaction>
</comment>
<evidence type="ECO:0000313" key="15">
    <source>
        <dbReference type="Proteomes" id="UP000824001"/>
    </source>
</evidence>
<dbReference type="FunFam" id="2.70.150.10:FF:000002">
    <property type="entry name" value="Copper-transporting ATPase 1, putative"/>
    <property type="match status" value="1"/>
</dbReference>
<dbReference type="Gene3D" id="3.30.70.100">
    <property type="match status" value="1"/>
</dbReference>
<dbReference type="GO" id="GO:0005524">
    <property type="term" value="F:ATP binding"/>
    <property type="evidence" value="ECO:0007669"/>
    <property type="project" value="InterPro"/>
</dbReference>
<reference evidence="14" key="1">
    <citation type="submission" date="2020-10" db="EMBL/GenBank/DDBJ databases">
        <authorList>
            <person name="Gilroy R."/>
        </authorList>
    </citation>
    <scope>NUCLEOTIDE SEQUENCE</scope>
    <source>
        <strain evidence="14">ChiHjej10B9-9673</strain>
    </source>
</reference>
<reference evidence="14" key="2">
    <citation type="journal article" date="2021" name="PeerJ">
        <title>Extensive microbial diversity within the chicken gut microbiome revealed by metagenomics and culture.</title>
        <authorList>
            <person name="Gilroy R."/>
            <person name="Ravi A."/>
            <person name="Getino M."/>
            <person name="Pursley I."/>
            <person name="Horton D.L."/>
            <person name="Alikhan N.F."/>
            <person name="Baker D."/>
            <person name="Gharbi K."/>
            <person name="Hall N."/>
            <person name="Watson M."/>
            <person name="Adriaenssens E.M."/>
            <person name="Foster-Nyarko E."/>
            <person name="Jarju S."/>
            <person name="Secka A."/>
            <person name="Antonio M."/>
            <person name="Oren A."/>
            <person name="Chaudhuri R.R."/>
            <person name="La Ragione R."/>
            <person name="Hildebrand F."/>
            <person name="Pallen M.J."/>
        </authorList>
    </citation>
    <scope>NUCLEOTIDE SEQUENCE</scope>
    <source>
        <strain evidence="14">ChiHjej10B9-9673</strain>
    </source>
</reference>
<dbReference type="Pfam" id="PF00122">
    <property type="entry name" value="E1-E2_ATPase"/>
    <property type="match status" value="1"/>
</dbReference>
<dbReference type="SUPFAM" id="SSF55008">
    <property type="entry name" value="HMA, heavy metal-associated domain"/>
    <property type="match status" value="1"/>
</dbReference>
<evidence type="ECO:0000256" key="4">
    <source>
        <dbReference type="ARBA" id="ARBA00022692"/>
    </source>
</evidence>
<dbReference type="Gene3D" id="2.70.150.10">
    <property type="entry name" value="Calcium-transporting ATPase, cytoplasmic transduction domain A"/>
    <property type="match status" value="1"/>
</dbReference>
<dbReference type="EMBL" id="DVJK01000035">
    <property type="protein sequence ID" value="HIS66145.1"/>
    <property type="molecule type" value="Genomic_DNA"/>
</dbReference>
<dbReference type="PRINTS" id="PR00943">
    <property type="entry name" value="CUATPASE"/>
</dbReference>
<dbReference type="GO" id="GO:0005886">
    <property type="term" value="C:plasma membrane"/>
    <property type="evidence" value="ECO:0007669"/>
    <property type="project" value="UniProtKB-SubCell"/>
</dbReference>
<proteinExistence type="inferred from homology"/>
<dbReference type="InterPro" id="IPR001757">
    <property type="entry name" value="P_typ_ATPase"/>
</dbReference>
<protein>
    <recommendedName>
        <fullName evidence="3">P-type Cu(+) transporter</fullName>
        <ecNumber evidence="3">7.2.2.8</ecNumber>
    </recommendedName>
</protein>
<feature type="transmembrane region" description="Helical" evidence="12">
    <location>
        <begin position="198"/>
        <end position="218"/>
    </location>
</feature>
<evidence type="ECO:0000256" key="9">
    <source>
        <dbReference type="ARBA" id="ARBA00023008"/>
    </source>
</evidence>
<evidence type="ECO:0000256" key="3">
    <source>
        <dbReference type="ARBA" id="ARBA00012517"/>
    </source>
</evidence>
<dbReference type="Proteomes" id="UP000824001">
    <property type="component" value="Unassembled WGS sequence"/>
</dbReference>
<dbReference type="PROSITE" id="PS50846">
    <property type="entry name" value="HMA_2"/>
    <property type="match status" value="1"/>
</dbReference>
<dbReference type="Pfam" id="PF00403">
    <property type="entry name" value="HMA"/>
    <property type="match status" value="1"/>
</dbReference>
<dbReference type="PANTHER" id="PTHR43520:SF8">
    <property type="entry name" value="P-TYPE CU(+) TRANSPORTER"/>
    <property type="match status" value="1"/>
</dbReference>
<evidence type="ECO:0000256" key="12">
    <source>
        <dbReference type="SAM" id="Phobius"/>
    </source>
</evidence>
<sequence>MDVVKETYLIEGMHCAACSASVERVTRKLPGVQRSDVNLTLNRMEIEYDEAKCSPDMIVAKIQKAGFGARPMEAKARDLKKEAEAREKEEEKAFRRERNGIIAAIVLAAALMYISMGGMFGAPLPGILDMHTHAVNFGLAQLLLSIVIMYIGRRFYVSGFKSLAHLAPNMDSLVAIGSTASFIYSVVTLFLLTDRPGLVHDGLYFESAAVVVTLVSLGKHMESGSKHKTTGAIRRLMELTPDTAVLVGENGSLTEVPTEILRAGDTVLVKPGERVPLDGEVVSGEGGVDESMLTGESLPVDKAPGSEVTGGSISVNGSLTVKITRTGADTTLSKIIKIVEDAQGKKAPISKTADKVAGVFVPVVMGISVLAAAVWLIAGQSVPFVLKVFTSVLV</sequence>
<evidence type="ECO:0000259" key="13">
    <source>
        <dbReference type="PROSITE" id="PS50846"/>
    </source>
</evidence>
<evidence type="ECO:0000256" key="1">
    <source>
        <dbReference type="ARBA" id="ARBA00004651"/>
    </source>
</evidence>
<evidence type="ECO:0000256" key="2">
    <source>
        <dbReference type="ARBA" id="ARBA00006024"/>
    </source>
</evidence>
<feature type="domain" description="HMA" evidence="13">
    <location>
        <begin position="4"/>
        <end position="70"/>
    </location>
</feature>
<name>A0A9D1JU60_9FIRM</name>
<dbReference type="GO" id="GO:0016887">
    <property type="term" value="F:ATP hydrolysis activity"/>
    <property type="evidence" value="ECO:0007669"/>
    <property type="project" value="InterPro"/>
</dbReference>
<comment type="similarity">
    <text evidence="2">Belongs to the cation transport ATPase (P-type) (TC 3.A.3) family. Type IB subfamily.</text>
</comment>
<dbReference type="InterPro" id="IPR006121">
    <property type="entry name" value="HMA_dom"/>
</dbReference>
<dbReference type="GO" id="GO:0055070">
    <property type="term" value="P:copper ion homeostasis"/>
    <property type="evidence" value="ECO:0007669"/>
    <property type="project" value="TreeGrafter"/>
</dbReference>
<evidence type="ECO:0000256" key="6">
    <source>
        <dbReference type="ARBA" id="ARBA00022796"/>
    </source>
</evidence>
<dbReference type="InterPro" id="IPR008250">
    <property type="entry name" value="ATPase_P-typ_transduc_dom_A_sf"/>
</dbReference>
<keyword evidence="6" id="KW-0406">Ion transport</keyword>
<dbReference type="SUPFAM" id="SSF81653">
    <property type="entry name" value="Calcium ATPase, transduction domain A"/>
    <property type="match status" value="1"/>
</dbReference>
<keyword evidence="4 12" id="KW-0812">Transmembrane</keyword>
<evidence type="ECO:0000256" key="7">
    <source>
        <dbReference type="ARBA" id="ARBA00022967"/>
    </source>
</evidence>
<comment type="subcellular location">
    <subcellularLocation>
        <location evidence="1">Cell membrane</location>
        <topology evidence="1">Multi-pass membrane protein</topology>
    </subcellularLocation>
</comment>
<feature type="transmembrane region" description="Helical" evidence="12">
    <location>
        <begin position="101"/>
        <end position="122"/>
    </location>
</feature>
<keyword evidence="9" id="KW-0186">Copper</keyword>
<gene>
    <name evidence="14" type="ORF">IAC18_01145</name>
</gene>
<keyword evidence="8 12" id="KW-1133">Transmembrane helix</keyword>
<dbReference type="EC" id="7.2.2.8" evidence="3"/>
<dbReference type="FunFam" id="3.30.70.100:FF:000005">
    <property type="entry name" value="Copper-exporting P-type ATPase A"/>
    <property type="match status" value="1"/>
</dbReference>
<keyword evidence="7" id="KW-1278">Translocase</keyword>
<evidence type="ECO:0000313" key="14">
    <source>
        <dbReference type="EMBL" id="HIS66145.1"/>
    </source>
</evidence>
<keyword evidence="5" id="KW-0479">Metal-binding</keyword>
<accession>A0A9D1JU60</accession>
<dbReference type="AlphaFoldDB" id="A0A9D1JU60"/>
<evidence type="ECO:0000256" key="8">
    <source>
        <dbReference type="ARBA" id="ARBA00022989"/>
    </source>
</evidence>